<evidence type="ECO:0000256" key="5">
    <source>
        <dbReference type="PROSITE-ProRule" id="PRU01022"/>
    </source>
</evidence>
<evidence type="ECO:0000259" key="8">
    <source>
        <dbReference type="PROSITE" id="PS51685"/>
    </source>
</evidence>
<evidence type="ECO:0000313" key="9">
    <source>
        <dbReference type="EMBL" id="KUJ07709.1"/>
    </source>
</evidence>
<dbReference type="Pfam" id="PF08241">
    <property type="entry name" value="Methyltransf_11"/>
    <property type="match status" value="1"/>
</dbReference>
<evidence type="ECO:0000256" key="2">
    <source>
        <dbReference type="ARBA" id="ARBA00022679"/>
    </source>
</evidence>
<dbReference type="PROSITE" id="PS51685">
    <property type="entry name" value="SAM_MT_ERG6_SMT"/>
    <property type="match status" value="1"/>
</dbReference>
<dbReference type="EMBL" id="KQ947438">
    <property type="protein sequence ID" value="KUJ07709.1"/>
    <property type="molecule type" value="Genomic_DNA"/>
</dbReference>
<reference evidence="9 10" key="1">
    <citation type="submission" date="2015-10" db="EMBL/GenBank/DDBJ databases">
        <title>Full genome of DAOMC 229536 Phialocephala scopiformis, a fungal endophyte of spruce producing the potent anti-insectan compound rugulosin.</title>
        <authorList>
            <consortium name="DOE Joint Genome Institute"/>
            <person name="Walker A.K."/>
            <person name="Frasz S.L."/>
            <person name="Seifert K.A."/>
            <person name="Miller J.D."/>
            <person name="Mondo S.J."/>
            <person name="Labutti K."/>
            <person name="Lipzen A."/>
            <person name="Dockter R."/>
            <person name="Kennedy M."/>
            <person name="Grigoriev I.V."/>
            <person name="Spatafora J.W."/>
        </authorList>
    </citation>
    <scope>NUCLEOTIDE SEQUENCE [LARGE SCALE GENOMIC DNA]</scope>
    <source>
        <strain evidence="9 10">CBS 120377</strain>
    </source>
</reference>
<dbReference type="InterPro" id="IPR030384">
    <property type="entry name" value="MeTrfase_SMT"/>
</dbReference>
<dbReference type="GO" id="GO:0003838">
    <property type="term" value="F:sterol 24-C-methyltransferase activity"/>
    <property type="evidence" value="ECO:0007669"/>
    <property type="project" value="TreeGrafter"/>
</dbReference>
<dbReference type="EC" id="2.1.1.-" evidence="6"/>
<keyword evidence="10" id="KW-1185">Reference proteome</keyword>
<dbReference type="GO" id="GO:0032259">
    <property type="term" value="P:methylation"/>
    <property type="evidence" value="ECO:0007669"/>
    <property type="project" value="UniProtKB-KW"/>
</dbReference>
<dbReference type="Proteomes" id="UP000070700">
    <property type="component" value="Unassembled WGS sequence"/>
</dbReference>
<keyword evidence="6" id="KW-0443">Lipid metabolism</keyword>
<dbReference type="KEGG" id="psco:LY89DRAFT_725473"/>
<keyword evidence="1 5" id="KW-0489">Methyltransferase</keyword>
<evidence type="ECO:0000256" key="7">
    <source>
        <dbReference type="SAM" id="Phobius"/>
    </source>
</evidence>
<keyword evidence="6" id="KW-0752">Steroid biosynthesis</keyword>
<sequence>MAAKMEMEAAPTEQTNTSTAFTSSAFDSDLHRSSASSQGGLRALISKDKVLHSLAMDEYFKHWENKNVENETEDMRRARRKDYSSLTRQYYNLTTDIYEYAWGESLHFCRFARGESFSQAIARHEHYLGACIGIKEDMKVLDVGCGVGGPAREMVRFTGCHVTGLNISEYQLKHAEKYSRRAGLSHKLEFVQGDFMAMPFPDSSFDAVYAFEATVHAPSLEGVYKEIRRVLKPGGVVGIYEWLLTEEYDNDNLAHRRIRVDIEQAFGISNMVNISDGLAAIEAAGLELVVHRDLAVDEDRLDYAPWYWPMGGDLRYAQTIWELISTLKKTRWGVMLASVFLGLLAMLHIAPTGAKKTLDTMGKGADALVTAGRQGIFTPMYLLVARKPKL</sequence>
<dbReference type="OrthoDB" id="540004at2759"/>
<evidence type="ECO:0000256" key="1">
    <source>
        <dbReference type="ARBA" id="ARBA00022603"/>
    </source>
</evidence>
<keyword evidence="2 5" id="KW-0808">Transferase</keyword>
<accession>A0A132B6T0</accession>
<evidence type="ECO:0000256" key="6">
    <source>
        <dbReference type="RuleBase" id="RU362025"/>
    </source>
</evidence>
<feature type="transmembrane region" description="Helical" evidence="7">
    <location>
        <begin position="332"/>
        <end position="350"/>
    </location>
</feature>
<protein>
    <recommendedName>
        <fullName evidence="6">Sterol 24-C-methyltransferase</fullName>
        <ecNumber evidence="6">2.1.1.-</ecNumber>
    </recommendedName>
    <alternativeName>
        <fullName evidence="6">Delta(24)-sterol C-methyltransferase</fullName>
    </alternativeName>
</protein>
<dbReference type="FunCoup" id="A0A132B6T0">
    <property type="interactions" value="327"/>
</dbReference>
<dbReference type="GeneID" id="28828704"/>
<proteinExistence type="inferred from homology"/>
<comment type="similarity">
    <text evidence="4 5 6">Belongs to the class I-like SAM-binding methyltransferase superfamily. Erg6/SMT family.</text>
</comment>
<evidence type="ECO:0000313" key="10">
    <source>
        <dbReference type="Proteomes" id="UP000070700"/>
    </source>
</evidence>
<dbReference type="Gene3D" id="3.40.50.150">
    <property type="entry name" value="Vaccinia Virus protein VP39"/>
    <property type="match status" value="1"/>
</dbReference>
<evidence type="ECO:0000256" key="3">
    <source>
        <dbReference type="ARBA" id="ARBA00022691"/>
    </source>
</evidence>
<keyword evidence="6" id="KW-1207">Sterol metabolism</keyword>
<dbReference type="CDD" id="cd02440">
    <property type="entry name" value="AdoMet_MTases"/>
    <property type="match status" value="1"/>
</dbReference>
<keyword evidence="6" id="KW-0444">Lipid biosynthesis</keyword>
<keyword evidence="7" id="KW-1133">Transmembrane helix</keyword>
<dbReference type="RefSeq" id="XP_018062064.1">
    <property type="nucleotide sequence ID" value="XM_018218978.1"/>
</dbReference>
<comment type="pathway">
    <text evidence="6">Steroid metabolism.</text>
</comment>
<dbReference type="STRING" id="149040.A0A132B6T0"/>
<evidence type="ECO:0000256" key="4">
    <source>
        <dbReference type="ARBA" id="ARBA00038188"/>
    </source>
</evidence>
<dbReference type="GO" id="GO:0005783">
    <property type="term" value="C:endoplasmic reticulum"/>
    <property type="evidence" value="ECO:0007669"/>
    <property type="project" value="TreeGrafter"/>
</dbReference>
<dbReference type="GO" id="GO:0006696">
    <property type="term" value="P:ergosterol biosynthetic process"/>
    <property type="evidence" value="ECO:0007669"/>
    <property type="project" value="TreeGrafter"/>
</dbReference>
<keyword evidence="3 5" id="KW-0949">S-adenosyl-L-methionine</keyword>
<keyword evidence="6" id="KW-0756">Sterol biosynthesis</keyword>
<gene>
    <name evidence="9" type="ORF">LY89DRAFT_725473</name>
</gene>
<dbReference type="InParanoid" id="A0A132B6T0"/>
<keyword evidence="7" id="KW-0812">Transmembrane</keyword>
<feature type="domain" description="SAM-dependent methyltransferase Erg6/SMT-type" evidence="8">
    <location>
        <begin position="90"/>
        <end position="388"/>
    </location>
</feature>
<organism evidence="9 10">
    <name type="scientific">Mollisia scopiformis</name>
    <name type="common">Conifer needle endophyte fungus</name>
    <name type="synonym">Phialocephala scopiformis</name>
    <dbReference type="NCBI Taxonomy" id="149040"/>
    <lineage>
        <taxon>Eukaryota</taxon>
        <taxon>Fungi</taxon>
        <taxon>Dikarya</taxon>
        <taxon>Ascomycota</taxon>
        <taxon>Pezizomycotina</taxon>
        <taxon>Leotiomycetes</taxon>
        <taxon>Helotiales</taxon>
        <taxon>Mollisiaceae</taxon>
        <taxon>Mollisia</taxon>
    </lineage>
</organism>
<dbReference type="PANTHER" id="PTHR44068:SF1">
    <property type="entry name" value="HYPOTHETICAL LOC100005854"/>
    <property type="match status" value="1"/>
</dbReference>
<comment type="function">
    <text evidence="6">Catalyzes the transfer of methyl groups from S-adenosyl-methionine to the C-24 of sterols.</text>
</comment>
<keyword evidence="7" id="KW-0472">Membrane</keyword>
<dbReference type="InterPro" id="IPR013216">
    <property type="entry name" value="Methyltransf_11"/>
</dbReference>
<dbReference type="AlphaFoldDB" id="A0A132B6T0"/>
<dbReference type="InterPro" id="IPR050447">
    <property type="entry name" value="Erg6_SMT_methyltransf"/>
</dbReference>
<name>A0A132B6T0_MOLSC</name>
<dbReference type="InterPro" id="IPR013705">
    <property type="entry name" value="Sterol_MeTrfase_C"/>
</dbReference>
<dbReference type="PANTHER" id="PTHR44068">
    <property type="entry name" value="ZGC:194242"/>
    <property type="match status" value="1"/>
</dbReference>
<keyword evidence="6" id="KW-0753">Steroid metabolism</keyword>
<dbReference type="Pfam" id="PF08498">
    <property type="entry name" value="Sterol_MT_C"/>
    <property type="match status" value="1"/>
</dbReference>
<dbReference type="SUPFAM" id="SSF53335">
    <property type="entry name" value="S-adenosyl-L-methionine-dependent methyltransferases"/>
    <property type="match status" value="1"/>
</dbReference>
<dbReference type="InterPro" id="IPR029063">
    <property type="entry name" value="SAM-dependent_MTases_sf"/>
</dbReference>